<dbReference type="GeneID" id="17322983"/>
<dbReference type="Proteomes" id="UP000012073">
    <property type="component" value="Unassembled WGS sequence"/>
</dbReference>
<dbReference type="AlphaFoldDB" id="R7QDB4"/>
<evidence type="ECO:0000313" key="1">
    <source>
        <dbReference type="EMBL" id="CDF35436.1"/>
    </source>
</evidence>
<dbReference type="RefSeq" id="XP_005715255.1">
    <property type="nucleotide sequence ID" value="XM_005715198.1"/>
</dbReference>
<protein>
    <submittedName>
        <fullName evidence="1">Uncharacterized protein</fullName>
    </submittedName>
</protein>
<keyword evidence="2" id="KW-1185">Reference proteome</keyword>
<gene>
    <name evidence="1" type="ORF">CHC_T00003950001</name>
</gene>
<dbReference type="Gramene" id="CDF35436">
    <property type="protein sequence ID" value="CDF35436"/>
    <property type="gene ID" value="CHC_T00003950001"/>
</dbReference>
<name>R7QDB4_CHOCR</name>
<reference evidence="2" key="1">
    <citation type="journal article" date="2013" name="Proc. Natl. Acad. Sci. U.S.A.">
        <title>Genome structure and metabolic features in the red seaweed Chondrus crispus shed light on evolution of the Archaeplastida.</title>
        <authorList>
            <person name="Collen J."/>
            <person name="Porcel B."/>
            <person name="Carre W."/>
            <person name="Ball S.G."/>
            <person name="Chaparro C."/>
            <person name="Tonon T."/>
            <person name="Barbeyron T."/>
            <person name="Michel G."/>
            <person name="Noel B."/>
            <person name="Valentin K."/>
            <person name="Elias M."/>
            <person name="Artiguenave F."/>
            <person name="Arun A."/>
            <person name="Aury J.M."/>
            <person name="Barbosa-Neto J.F."/>
            <person name="Bothwell J.H."/>
            <person name="Bouget F.Y."/>
            <person name="Brillet L."/>
            <person name="Cabello-Hurtado F."/>
            <person name="Capella-Gutierrez S."/>
            <person name="Charrier B."/>
            <person name="Cladiere L."/>
            <person name="Cock J.M."/>
            <person name="Coelho S.M."/>
            <person name="Colleoni C."/>
            <person name="Czjzek M."/>
            <person name="Da Silva C."/>
            <person name="Delage L."/>
            <person name="Denoeud F."/>
            <person name="Deschamps P."/>
            <person name="Dittami S.M."/>
            <person name="Gabaldon T."/>
            <person name="Gachon C.M."/>
            <person name="Groisillier A."/>
            <person name="Herve C."/>
            <person name="Jabbari K."/>
            <person name="Katinka M."/>
            <person name="Kloareg B."/>
            <person name="Kowalczyk N."/>
            <person name="Labadie K."/>
            <person name="Leblanc C."/>
            <person name="Lopez P.J."/>
            <person name="McLachlan D.H."/>
            <person name="Meslet-Cladiere L."/>
            <person name="Moustafa A."/>
            <person name="Nehr Z."/>
            <person name="Nyvall Collen P."/>
            <person name="Panaud O."/>
            <person name="Partensky F."/>
            <person name="Poulain J."/>
            <person name="Rensing S.A."/>
            <person name="Rousvoal S."/>
            <person name="Samson G."/>
            <person name="Symeonidi A."/>
            <person name="Weissenbach J."/>
            <person name="Zambounis A."/>
            <person name="Wincker P."/>
            <person name="Boyen C."/>
        </authorList>
    </citation>
    <scope>NUCLEOTIDE SEQUENCE [LARGE SCALE GENOMIC DNA]</scope>
    <source>
        <strain evidence="2">cv. Stackhouse</strain>
    </source>
</reference>
<sequence>MLHTWYTPGTITVFQRRVPCTFLQTDLLYQNLSAILWSCVIKVIHRLGRNSAHLLPRHLEEHSPSPKFLLVKHNVYSWPRIHILVRARPTATTNRRRLPPAGAS</sequence>
<evidence type="ECO:0000313" key="2">
    <source>
        <dbReference type="Proteomes" id="UP000012073"/>
    </source>
</evidence>
<accession>R7QDB4</accession>
<dbReference type="EMBL" id="HG001730">
    <property type="protein sequence ID" value="CDF35436.1"/>
    <property type="molecule type" value="Genomic_DNA"/>
</dbReference>
<dbReference type="KEGG" id="ccp:CHC_T00003950001"/>
<proteinExistence type="predicted"/>
<organism evidence="1 2">
    <name type="scientific">Chondrus crispus</name>
    <name type="common">Carrageen Irish moss</name>
    <name type="synonym">Polymorpha crispa</name>
    <dbReference type="NCBI Taxonomy" id="2769"/>
    <lineage>
        <taxon>Eukaryota</taxon>
        <taxon>Rhodophyta</taxon>
        <taxon>Florideophyceae</taxon>
        <taxon>Rhodymeniophycidae</taxon>
        <taxon>Gigartinales</taxon>
        <taxon>Gigartinaceae</taxon>
        <taxon>Chondrus</taxon>
    </lineage>
</organism>